<dbReference type="EMBL" id="CP104275">
    <property type="protein sequence ID" value="UWX96950.1"/>
    <property type="molecule type" value="Genomic_DNA"/>
</dbReference>
<evidence type="ECO:0000256" key="1">
    <source>
        <dbReference type="SAM" id="Phobius"/>
    </source>
</evidence>
<name>A0ABY5YQ59_9MICC</name>
<evidence type="ECO:0000313" key="2">
    <source>
        <dbReference type="EMBL" id="UWX96950.1"/>
    </source>
</evidence>
<evidence type="ECO:0000313" key="3">
    <source>
        <dbReference type="Proteomes" id="UP001059859"/>
    </source>
</evidence>
<dbReference type="Proteomes" id="UP001059859">
    <property type="component" value="Chromosome"/>
</dbReference>
<feature type="transmembrane region" description="Helical" evidence="1">
    <location>
        <begin position="140"/>
        <end position="159"/>
    </location>
</feature>
<organism evidence="2 3">
    <name type="scientific">Arthrobacter zhaoxinii</name>
    <dbReference type="NCBI Taxonomy" id="2964616"/>
    <lineage>
        <taxon>Bacteria</taxon>
        <taxon>Bacillati</taxon>
        <taxon>Actinomycetota</taxon>
        <taxon>Actinomycetes</taxon>
        <taxon>Micrococcales</taxon>
        <taxon>Micrococcaceae</taxon>
        <taxon>Arthrobacter</taxon>
    </lineage>
</organism>
<feature type="transmembrane region" description="Helical" evidence="1">
    <location>
        <begin position="180"/>
        <end position="200"/>
    </location>
</feature>
<accession>A0ABY5YQ59</accession>
<keyword evidence="1" id="KW-1133">Transmembrane helix</keyword>
<evidence type="ECO:0008006" key="4">
    <source>
        <dbReference type="Google" id="ProtNLM"/>
    </source>
</evidence>
<protein>
    <recommendedName>
        <fullName evidence="4">DUF998 domain-containing protein</fullName>
    </recommendedName>
</protein>
<keyword evidence="1" id="KW-0472">Membrane</keyword>
<feature type="transmembrane region" description="Helical" evidence="1">
    <location>
        <begin position="62"/>
        <end position="83"/>
    </location>
</feature>
<sequence length="203" mass="20855">MGNSAVKPLLLPAVVAALWLLSGLGYTLLVNDGRLPAAFTALVFPDTLPIRAQVLLDNPGRVLVAGLTALAVAAAALALLPAPGRTGATPRHTRFLAAWMSVALAAVAGSAVLGTAMVLADWPTGQEAWVFTVASPVLLTGAYWGIAWGWIPALVSLAARTHDDDALPPEARGTGPRRGWALGAFVLFSAAVLVALPLTARSL</sequence>
<keyword evidence="1" id="KW-0812">Transmembrane</keyword>
<dbReference type="RefSeq" id="WP_260652221.1">
    <property type="nucleotide sequence ID" value="NZ_CP104275.1"/>
</dbReference>
<feature type="transmembrane region" description="Helical" evidence="1">
    <location>
        <begin position="95"/>
        <end position="120"/>
    </location>
</feature>
<keyword evidence="3" id="KW-1185">Reference proteome</keyword>
<reference evidence="2" key="1">
    <citation type="submission" date="2022-09" db="EMBL/GenBank/DDBJ databases">
        <title>Novel species in genus Arthrobacter.</title>
        <authorList>
            <person name="Liu Y."/>
        </authorList>
    </citation>
    <scope>NUCLEOTIDE SEQUENCE</scope>
    <source>
        <strain evidence="2">Zg-Y815</strain>
    </source>
</reference>
<gene>
    <name evidence="2" type="ORF">N2K95_15150</name>
</gene>
<proteinExistence type="predicted"/>